<proteinExistence type="predicted"/>
<dbReference type="InterPro" id="IPR015813">
    <property type="entry name" value="Pyrv/PenolPyrv_kinase-like_dom"/>
</dbReference>
<keyword evidence="1" id="KW-0479">Metal-binding</keyword>
<dbReference type="HOGENOM" id="CLU_059964_2_1_1"/>
<organism evidence="4 5">
    <name type="scientific">Uncinula necator</name>
    <name type="common">Grape powdery mildew</name>
    <dbReference type="NCBI Taxonomy" id="52586"/>
    <lineage>
        <taxon>Eukaryota</taxon>
        <taxon>Fungi</taxon>
        <taxon>Dikarya</taxon>
        <taxon>Ascomycota</taxon>
        <taxon>Pezizomycotina</taxon>
        <taxon>Leotiomycetes</taxon>
        <taxon>Erysiphales</taxon>
        <taxon>Erysiphaceae</taxon>
        <taxon>Erysiphe</taxon>
    </lineage>
</organism>
<dbReference type="PANTHER" id="PTHR30502">
    <property type="entry name" value="2-KETO-3-DEOXY-L-RHAMNONATE ALDOLASE"/>
    <property type="match status" value="1"/>
</dbReference>
<comment type="caution">
    <text evidence="4">The sequence shown here is derived from an EMBL/GenBank/DDBJ whole genome shotgun (WGS) entry which is preliminary data.</text>
</comment>
<evidence type="ECO:0000256" key="2">
    <source>
        <dbReference type="ARBA" id="ARBA00023239"/>
    </source>
</evidence>
<dbReference type="Gene3D" id="3.20.20.60">
    <property type="entry name" value="Phosphoenolpyruvate-binding domains"/>
    <property type="match status" value="1"/>
</dbReference>
<dbReference type="SUPFAM" id="SSF51621">
    <property type="entry name" value="Phosphoenolpyruvate/pyruvate domain"/>
    <property type="match status" value="1"/>
</dbReference>
<evidence type="ECO:0000313" key="4">
    <source>
        <dbReference type="EMBL" id="KHJ33519.1"/>
    </source>
</evidence>
<gene>
    <name evidence="4" type="ORF">EV44_g3449</name>
</gene>
<accession>A0A0B1PA25</accession>
<dbReference type="STRING" id="52586.A0A0B1PA25"/>
<dbReference type="InterPro" id="IPR050251">
    <property type="entry name" value="HpcH-HpaI_aldolase"/>
</dbReference>
<dbReference type="InterPro" id="IPR040442">
    <property type="entry name" value="Pyrv_kinase-like_dom_sf"/>
</dbReference>
<dbReference type="PANTHER" id="PTHR30502:SF8">
    <property type="entry name" value="SYNTHASE, PUTATIVE-RELATED"/>
    <property type="match status" value="1"/>
</dbReference>
<sequence>MQSYRAHSLFQPSNLVASIASTIDDSGECVNHLYGSIMSFPHTVVARTVSVLGSDFVMIDALHTAIDAENLIQLIQTINFTSEGNTVAIVRVPSANSDLLAHALDAGAAGIVFPHIDTPEEAALAVSKCRYACSGGDRSLSPSALIAGITDIAPDGLSHTHVADRNIAIICQIESPLSVQNAEKIASVPGVNVLMIGAGDLRLSLGLPVKASGEQENPIFLRMVNQVIEVSKKLKIPLMAVAFRVSPESISWMHSFSLLITSADIYSVVKAHKNELFTLKAAMQKEQIRQKETKLKQDQMK</sequence>
<dbReference type="GO" id="GO:0005737">
    <property type="term" value="C:cytoplasm"/>
    <property type="evidence" value="ECO:0007669"/>
    <property type="project" value="TreeGrafter"/>
</dbReference>
<dbReference type="Pfam" id="PF03328">
    <property type="entry name" value="HpcH_HpaI"/>
    <property type="match status" value="1"/>
</dbReference>
<name>A0A0B1PA25_UNCNE</name>
<dbReference type="AlphaFoldDB" id="A0A0B1PA25"/>
<evidence type="ECO:0000259" key="3">
    <source>
        <dbReference type="Pfam" id="PF03328"/>
    </source>
</evidence>
<dbReference type="OMA" id="MIDAQHT"/>
<evidence type="ECO:0000313" key="5">
    <source>
        <dbReference type="Proteomes" id="UP000030854"/>
    </source>
</evidence>
<evidence type="ECO:0000256" key="1">
    <source>
        <dbReference type="ARBA" id="ARBA00022723"/>
    </source>
</evidence>
<dbReference type="GO" id="GO:0046872">
    <property type="term" value="F:metal ion binding"/>
    <property type="evidence" value="ECO:0007669"/>
    <property type="project" value="UniProtKB-KW"/>
</dbReference>
<reference evidence="4 5" key="1">
    <citation type="journal article" date="2014" name="BMC Genomics">
        <title>Adaptive genomic structural variation in the grape powdery mildew pathogen, Erysiphe necator.</title>
        <authorList>
            <person name="Jones L."/>
            <person name="Riaz S."/>
            <person name="Morales-Cruz A."/>
            <person name="Amrine K.C."/>
            <person name="McGuire B."/>
            <person name="Gubler W.D."/>
            <person name="Walker M.A."/>
            <person name="Cantu D."/>
        </authorList>
    </citation>
    <scope>NUCLEOTIDE SEQUENCE [LARGE SCALE GENOMIC DNA]</scope>
    <source>
        <strain evidence="5">c</strain>
    </source>
</reference>
<keyword evidence="5" id="KW-1185">Reference proteome</keyword>
<feature type="domain" description="HpcH/HpaI aldolase/citrate lyase" evidence="3">
    <location>
        <begin position="45"/>
        <end position="236"/>
    </location>
</feature>
<protein>
    <submittedName>
        <fullName evidence="4">Putative macrophomate synthase</fullName>
    </submittedName>
</protein>
<dbReference type="OrthoDB" id="1621678at2759"/>
<dbReference type="EMBL" id="JNVN01001383">
    <property type="protein sequence ID" value="KHJ33519.1"/>
    <property type="molecule type" value="Genomic_DNA"/>
</dbReference>
<keyword evidence="2" id="KW-0456">Lyase</keyword>
<dbReference type="Proteomes" id="UP000030854">
    <property type="component" value="Unassembled WGS sequence"/>
</dbReference>
<dbReference type="InterPro" id="IPR005000">
    <property type="entry name" value="Aldolase/citrate-lyase_domain"/>
</dbReference>
<dbReference type="GO" id="GO:0016832">
    <property type="term" value="F:aldehyde-lyase activity"/>
    <property type="evidence" value="ECO:0007669"/>
    <property type="project" value="TreeGrafter"/>
</dbReference>